<organism evidence="2 3">
    <name type="scientific">Dioscorea cayennensis subsp. rotundata</name>
    <name type="common">White Guinea yam</name>
    <name type="synonym">Dioscorea rotundata</name>
    <dbReference type="NCBI Taxonomy" id="55577"/>
    <lineage>
        <taxon>Eukaryota</taxon>
        <taxon>Viridiplantae</taxon>
        <taxon>Streptophyta</taxon>
        <taxon>Embryophyta</taxon>
        <taxon>Tracheophyta</taxon>
        <taxon>Spermatophyta</taxon>
        <taxon>Magnoliopsida</taxon>
        <taxon>Liliopsida</taxon>
        <taxon>Dioscoreales</taxon>
        <taxon>Dioscoreaceae</taxon>
        <taxon>Dioscorea</taxon>
    </lineage>
</organism>
<sequence>MATVRTLIVVASICQWRMPHMDVKNAFLNGDLHEEVYMTPPSGVAHQSGEVCKLRKDLYGLKQAPRAWFEKFFTMITSLGFLPSHHDSALFVKCTMACRILLSLYVNDMIITGDDCDGINSLKSELAHCFAMKNLGMLHYFLGIEVAYSSKGYLLSQSKYIADMFEHARLTDSWTVDTPLETNARYSPSDGTPLADSSLYRTIVGSLVYLTVTRPDIEHVVQVVSQFVIALTTVYWVVVLRILRYLWGTQFQSLLFPSTSSLELRVYSDTDWAGDPTDHKSTTGFCIFLSDSLISWRSKKQYVISQSSTEVEYLSMASTTCEIV</sequence>
<evidence type="ECO:0000313" key="2">
    <source>
        <dbReference type="Proteomes" id="UP001515500"/>
    </source>
</evidence>
<evidence type="ECO:0000259" key="1">
    <source>
        <dbReference type="Pfam" id="PF07727"/>
    </source>
</evidence>
<dbReference type="AlphaFoldDB" id="A0AB40AV66"/>
<dbReference type="Pfam" id="PF07727">
    <property type="entry name" value="RVT_2"/>
    <property type="match status" value="1"/>
</dbReference>
<dbReference type="PANTHER" id="PTHR11439:SF461">
    <property type="entry name" value="OS10G0432200 PROTEIN"/>
    <property type="match status" value="1"/>
</dbReference>
<gene>
    <name evidence="3" type="primary">LOC120254090</name>
</gene>
<reference evidence="3" key="1">
    <citation type="submission" date="2025-08" db="UniProtKB">
        <authorList>
            <consortium name="RefSeq"/>
        </authorList>
    </citation>
    <scope>IDENTIFICATION</scope>
</reference>
<evidence type="ECO:0000313" key="3">
    <source>
        <dbReference type="RefSeq" id="XP_039118171.1"/>
    </source>
</evidence>
<name>A0AB40AV66_DIOCR</name>
<dbReference type="Proteomes" id="UP001515500">
    <property type="component" value="Unplaced"/>
</dbReference>
<dbReference type="InterPro" id="IPR013103">
    <property type="entry name" value="RVT_2"/>
</dbReference>
<dbReference type="InterPro" id="IPR043502">
    <property type="entry name" value="DNA/RNA_pol_sf"/>
</dbReference>
<dbReference type="CDD" id="cd09272">
    <property type="entry name" value="RNase_HI_RT_Ty1"/>
    <property type="match status" value="1"/>
</dbReference>
<dbReference type="PANTHER" id="PTHR11439">
    <property type="entry name" value="GAG-POL-RELATED RETROTRANSPOSON"/>
    <property type="match status" value="1"/>
</dbReference>
<keyword evidence="2" id="KW-1185">Reference proteome</keyword>
<dbReference type="GeneID" id="120254090"/>
<protein>
    <submittedName>
        <fullName evidence="3">Uncharacterized mitochondrial protein AtMg00810-like</fullName>
    </submittedName>
</protein>
<dbReference type="RefSeq" id="XP_039118171.1">
    <property type="nucleotide sequence ID" value="XM_039262237.1"/>
</dbReference>
<accession>A0AB40AV66</accession>
<proteinExistence type="predicted"/>
<feature type="domain" description="Reverse transcriptase Ty1/copia-type" evidence="1">
    <location>
        <begin position="3"/>
        <end position="181"/>
    </location>
</feature>
<dbReference type="SUPFAM" id="SSF56672">
    <property type="entry name" value="DNA/RNA polymerases"/>
    <property type="match status" value="1"/>
</dbReference>